<accession>A0A367ZLU8</accession>
<sequence>MSDDLKELFREGAMEYLAELEEALLRLGEHPEEMAEVDRLFRVMHTIKGSAGMVGLDDVSQFAHRLETEFDAIRQGRTVVTPSLVNLSLLARDQMLAMIDAHFGGAPADPAWTQDILENLRRAQTGEARANPQEKQRRRLEELVALLPGQLTAEGRLPQAVAALGEILELARQLGLDSLAEFLGDIRQDAESLARAGLDLPAEARVVAREAAREAARIMTDALAPQPADPDPAEILAALERPLAIKEAWKRVRPAMLAAASDRPPAALHTFRIIVRLAAGRTPLGLTPEQVVERLRALGQIRLVRETASSDRTDAMRAKESMTA</sequence>
<dbReference type="Gene3D" id="1.20.120.160">
    <property type="entry name" value="HPT domain"/>
    <property type="match status" value="1"/>
</dbReference>
<dbReference type="InterPro" id="IPR051315">
    <property type="entry name" value="Bact_Chemotaxis_CheA"/>
</dbReference>
<feature type="domain" description="HPt" evidence="2">
    <location>
        <begin position="1"/>
        <end position="102"/>
    </location>
</feature>
<evidence type="ECO:0000313" key="4">
    <source>
        <dbReference type="Proteomes" id="UP000252355"/>
    </source>
</evidence>
<evidence type="ECO:0000256" key="1">
    <source>
        <dbReference type="PROSITE-ProRule" id="PRU00110"/>
    </source>
</evidence>
<keyword evidence="1" id="KW-0597">Phosphoprotein</keyword>
<dbReference type="EMBL" id="QOQW01000016">
    <property type="protein sequence ID" value="RCK79094.1"/>
    <property type="molecule type" value="Genomic_DNA"/>
</dbReference>
<dbReference type="PROSITE" id="PS50894">
    <property type="entry name" value="HPT"/>
    <property type="match status" value="1"/>
</dbReference>
<keyword evidence="3" id="KW-0808">Transferase</keyword>
<proteinExistence type="predicted"/>
<dbReference type="GO" id="GO:0016301">
    <property type="term" value="F:kinase activity"/>
    <property type="evidence" value="ECO:0007669"/>
    <property type="project" value="UniProtKB-KW"/>
</dbReference>
<comment type="caution">
    <text evidence="3">The sequence shown here is derived from an EMBL/GenBank/DDBJ whole genome shotgun (WGS) entry which is preliminary data.</text>
</comment>
<reference evidence="3 4" key="1">
    <citation type="submission" date="2018-05" db="EMBL/GenBank/DDBJ databases">
        <title>A metagenomic window into the 2 km-deep terrestrial subsurface aquifer revealed taxonomically and functionally diverse microbial community comprising novel uncultured bacterial lineages.</title>
        <authorList>
            <person name="Kadnikov V.V."/>
            <person name="Mardanov A.V."/>
            <person name="Beletsky A.V."/>
            <person name="Banks D."/>
            <person name="Pimenov N.V."/>
            <person name="Frank Y.A."/>
            <person name="Karnachuk O.V."/>
            <person name="Ravin N.V."/>
        </authorList>
    </citation>
    <scope>NUCLEOTIDE SEQUENCE [LARGE SCALE GENOMIC DNA]</scope>
    <source>
        <strain evidence="3">BY5</strain>
    </source>
</reference>
<dbReference type="SUPFAM" id="SSF47226">
    <property type="entry name" value="Histidine-containing phosphotransfer domain, HPT domain"/>
    <property type="match status" value="1"/>
</dbReference>
<dbReference type="AlphaFoldDB" id="A0A367ZLU8"/>
<dbReference type="InterPro" id="IPR036641">
    <property type="entry name" value="HPT_dom_sf"/>
</dbReference>
<dbReference type="Proteomes" id="UP000252355">
    <property type="component" value="Unassembled WGS sequence"/>
</dbReference>
<keyword evidence="3" id="KW-0418">Kinase</keyword>
<dbReference type="CDD" id="cd00088">
    <property type="entry name" value="HPT"/>
    <property type="match status" value="1"/>
</dbReference>
<protein>
    <submittedName>
        <fullName evidence="3">Signal transduction histidine kinase CheA</fullName>
    </submittedName>
</protein>
<dbReference type="SMART" id="SM00073">
    <property type="entry name" value="HPT"/>
    <property type="match status" value="1"/>
</dbReference>
<feature type="modified residue" description="Phosphohistidine" evidence="1">
    <location>
        <position position="45"/>
    </location>
</feature>
<dbReference type="PANTHER" id="PTHR43395:SF1">
    <property type="entry name" value="CHEMOTAXIS PROTEIN CHEA"/>
    <property type="match status" value="1"/>
</dbReference>
<dbReference type="GO" id="GO:0000160">
    <property type="term" value="P:phosphorelay signal transduction system"/>
    <property type="evidence" value="ECO:0007669"/>
    <property type="project" value="InterPro"/>
</dbReference>
<name>A0A367ZLU8_9BACT</name>
<organism evidence="3 4">
    <name type="scientific">Candidatus Ozemobacter sibiricus</name>
    <dbReference type="NCBI Taxonomy" id="2268124"/>
    <lineage>
        <taxon>Bacteria</taxon>
        <taxon>Candidatus Ozemobacteria</taxon>
        <taxon>Candidatus Ozemobacterales</taxon>
        <taxon>Candidatus Ozemobacteraceae</taxon>
        <taxon>Candidatus Ozemobacter</taxon>
    </lineage>
</organism>
<dbReference type="PANTHER" id="PTHR43395">
    <property type="entry name" value="SENSOR HISTIDINE KINASE CHEA"/>
    <property type="match status" value="1"/>
</dbReference>
<evidence type="ECO:0000259" key="2">
    <source>
        <dbReference type="PROSITE" id="PS50894"/>
    </source>
</evidence>
<dbReference type="InterPro" id="IPR008207">
    <property type="entry name" value="Sig_transdc_His_kin_Hpt_dom"/>
</dbReference>
<dbReference type="Pfam" id="PF01627">
    <property type="entry name" value="Hpt"/>
    <property type="match status" value="1"/>
</dbReference>
<evidence type="ECO:0000313" key="3">
    <source>
        <dbReference type="EMBL" id="RCK79094.1"/>
    </source>
</evidence>
<gene>
    <name evidence="3" type="ORF">OZSIB_0436</name>
</gene>